<proteinExistence type="predicted"/>
<evidence type="ECO:0000313" key="1">
    <source>
        <dbReference type="EMBL" id="JAH02956.1"/>
    </source>
</evidence>
<name>A0A0E9PEB4_ANGAN</name>
<protein>
    <submittedName>
        <fullName evidence="1">Uncharacterized protein</fullName>
    </submittedName>
</protein>
<organism evidence="1">
    <name type="scientific">Anguilla anguilla</name>
    <name type="common">European freshwater eel</name>
    <name type="synonym">Muraena anguilla</name>
    <dbReference type="NCBI Taxonomy" id="7936"/>
    <lineage>
        <taxon>Eukaryota</taxon>
        <taxon>Metazoa</taxon>
        <taxon>Chordata</taxon>
        <taxon>Craniata</taxon>
        <taxon>Vertebrata</taxon>
        <taxon>Euteleostomi</taxon>
        <taxon>Actinopterygii</taxon>
        <taxon>Neopterygii</taxon>
        <taxon>Teleostei</taxon>
        <taxon>Anguilliformes</taxon>
        <taxon>Anguillidae</taxon>
        <taxon>Anguilla</taxon>
    </lineage>
</organism>
<reference evidence="1" key="2">
    <citation type="journal article" date="2015" name="Fish Shellfish Immunol.">
        <title>Early steps in the European eel (Anguilla anguilla)-Vibrio vulnificus interaction in the gills: Role of the RtxA13 toxin.</title>
        <authorList>
            <person name="Callol A."/>
            <person name="Pajuelo D."/>
            <person name="Ebbesson L."/>
            <person name="Teles M."/>
            <person name="MacKenzie S."/>
            <person name="Amaro C."/>
        </authorList>
    </citation>
    <scope>NUCLEOTIDE SEQUENCE</scope>
</reference>
<reference evidence="1" key="1">
    <citation type="submission" date="2014-11" db="EMBL/GenBank/DDBJ databases">
        <authorList>
            <person name="Amaro Gonzalez C."/>
        </authorList>
    </citation>
    <scope>NUCLEOTIDE SEQUENCE</scope>
</reference>
<dbReference type="EMBL" id="GBXM01093106">
    <property type="protein sequence ID" value="JAH15471.1"/>
    <property type="molecule type" value="Transcribed_RNA"/>
</dbReference>
<dbReference type="EMBL" id="GBXM01105621">
    <property type="protein sequence ID" value="JAH02956.1"/>
    <property type="molecule type" value="Transcribed_RNA"/>
</dbReference>
<sequence>MCVYKNKSAQ</sequence>
<accession>A0A0E9PEB4</accession>